<sequence>MVEFAANPFDGCLPASPSEEAIEALHADSAPYIDDALKSLRKWGAEYKAYLAKSQADALEAANLDHKEYYYADKRFSYKKTIEAAEEEAGPVRPLTEAQAMVLQAAYDDAAETAQRGTEVAECIAMDNVDLWKKKMANESNGDSGINYVHHQLQSWWIA</sequence>
<comment type="caution">
    <text evidence="1">The sequence shown here is derived from an EMBL/GenBank/DDBJ whole genome shotgun (WGS) entry which is preliminary data.</text>
</comment>
<proteinExistence type="predicted"/>
<organism evidence="1 2">
    <name type="scientific">Coemansia furcata</name>
    <dbReference type="NCBI Taxonomy" id="417177"/>
    <lineage>
        <taxon>Eukaryota</taxon>
        <taxon>Fungi</taxon>
        <taxon>Fungi incertae sedis</taxon>
        <taxon>Zoopagomycota</taxon>
        <taxon>Kickxellomycotina</taxon>
        <taxon>Kickxellomycetes</taxon>
        <taxon>Kickxellales</taxon>
        <taxon>Kickxellaceae</taxon>
        <taxon>Coemansia</taxon>
    </lineage>
</organism>
<evidence type="ECO:0000313" key="1">
    <source>
        <dbReference type="EMBL" id="KAJ2812038.1"/>
    </source>
</evidence>
<dbReference type="EMBL" id="JANBUP010000305">
    <property type="protein sequence ID" value="KAJ2812038.1"/>
    <property type="molecule type" value="Genomic_DNA"/>
</dbReference>
<name>A0ACC1LN45_9FUNG</name>
<gene>
    <name evidence="1" type="ORF">H4S07_001675</name>
</gene>
<protein>
    <submittedName>
        <fullName evidence="1">Uncharacterized protein</fullName>
    </submittedName>
</protein>
<evidence type="ECO:0000313" key="2">
    <source>
        <dbReference type="Proteomes" id="UP001140096"/>
    </source>
</evidence>
<accession>A0ACC1LN45</accession>
<keyword evidence="2" id="KW-1185">Reference proteome</keyword>
<reference evidence="1" key="1">
    <citation type="submission" date="2022-07" db="EMBL/GenBank/DDBJ databases">
        <title>Phylogenomic reconstructions and comparative analyses of Kickxellomycotina fungi.</title>
        <authorList>
            <person name="Reynolds N.K."/>
            <person name="Stajich J.E."/>
            <person name="Barry K."/>
            <person name="Grigoriev I.V."/>
            <person name="Crous P."/>
            <person name="Smith M.E."/>
        </authorList>
    </citation>
    <scope>NUCLEOTIDE SEQUENCE</scope>
    <source>
        <strain evidence="1">CBS 102833</strain>
    </source>
</reference>
<dbReference type="Proteomes" id="UP001140096">
    <property type="component" value="Unassembled WGS sequence"/>
</dbReference>